<dbReference type="GO" id="GO:0009307">
    <property type="term" value="P:DNA restriction-modification system"/>
    <property type="evidence" value="ECO:0007669"/>
    <property type="project" value="InterPro"/>
</dbReference>
<feature type="compositionally biased region" description="Basic and acidic residues" evidence="4">
    <location>
        <begin position="10"/>
        <end position="21"/>
    </location>
</feature>
<dbReference type="Pfam" id="PF04471">
    <property type="entry name" value="Mrr_cat"/>
    <property type="match status" value="1"/>
</dbReference>
<organism evidence="6 7">
    <name type="scientific">Halalkalibaculum roseum</name>
    <dbReference type="NCBI Taxonomy" id="2709311"/>
    <lineage>
        <taxon>Bacteria</taxon>
        <taxon>Pseudomonadati</taxon>
        <taxon>Balneolota</taxon>
        <taxon>Balneolia</taxon>
        <taxon>Balneolales</taxon>
        <taxon>Balneolaceae</taxon>
        <taxon>Halalkalibaculum</taxon>
    </lineage>
</organism>
<dbReference type="RefSeq" id="WP_165142976.1">
    <property type="nucleotide sequence ID" value="NZ_JAALLT010000004.1"/>
</dbReference>
<name>A0A6M1SQY8_9BACT</name>
<evidence type="ECO:0000256" key="2">
    <source>
        <dbReference type="ARBA" id="ARBA00022840"/>
    </source>
</evidence>
<dbReference type="InterPro" id="IPR054374">
    <property type="entry name" value="AF1548-like_C"/>
</dbReference>
<evidence type="ECO:0000256" key="4">
    <source>
        <dbReference type="SAM" id="MobiDB-lite"/>
    </source>
</evidence>
<evidence type="ECO:0000259" key="5">
    <source>
        <dbReference type="PROSITE" id="PS51161"/>
    </source>
</evidence>
<dbReference type="InterPro" id="IPR011856">
    <property type="entry name" value="tRNA_endonuc-like_dom_sf"/>
</dbReference>
<dbReference type="Pfam" id="PF03477">
    <property type="entry name" value="ATP-cone"/>
    <property type="match status" value="1"/>
</dbReference>
<gene>
    <name evidence="6" type="ORF">G3570_12750</name>
</gene>
<evidence type="ECO:0000313" key="7">
    <source>
        <dbReference type="Proteomes" id="UP000473278"/>
    </source>
</evidence>
<accession>A0A6M1SQY8</accession>
<keyword evidence="1 3" id="KW-0547">Nucleotide-binding</keyword>
<reference evidence="6 7" key="1">
    <citation type="submission" date="2020-02" db="EMBL/GenBank/DDBJ databases">
        <title>Balneolaceae bacterium YR4-1, complete genome.</title>
        <authorList>
            <person name="Li Y."/>
            <person name="Wu S."/>
        </authorList>
    </citation>
    <scope>NUCLEOTIDE SEQUENCE [LARGE SCALE GENOMIC DNA]</scope>
    <source>
        <strain evidence="6 7">YR4-1</strain>
    </source>
</reference>
<dbReference type="EMBL" id="JAALLT010000004">
    <property type="protein sequence ID" value="NGP77509.1"/>
    <property type="molecule type" value="Genomic_DNA"/>
</dbReference>
<feature type="region of interest" description="Disordered" evidence="4">
    <location>
        <begin position="1"/>
        <end position="23"/>
    </location>
</feature>
<dbReference type="PROSITE" id="PS51161">
    <property type="entry name" value="ATP_CONE"/>
    <property type="match status" value="1"/>
</dbReference>
<dbReference type="Pfam" id="PF22357">
    <property type="entry name" value="AF1548-like_C"/>
    <property type="match status" value="1"/>
</dbReference>
<dbReference type="GO" id="GO:0003677">
    <property type="term" value="F:DNA binding"/>
    <property type="evidence" value="ECO:0007669"/>
    <property type="project" value="InterPro"/>
</dbReference>
<protein>
    <submittedName>
        <fullName evidence="6">ATPase</fullName>
    </submittedName>
</protein>
<comment type="caution">
    <text evidence="6">The sequence shown here is derived from an EMBL/GenBank/DDBJ whole genome shotgun (WGS) entry which is preliminary data.</text>
</comment>
<dbReference type="GO" id="GO:0005524">
    <property type="term" value="F:ATP binding"/>
    <property type="evidence" value="ECO:0007669"/>
    <property type="project" value="UniProtKB-UniRule"/>
</dbReference>
<keyword evidence="2 3" id="KW-0067">ATP-binding</keyword>
<evidence type="ECO:0000313" key="6">
    <source>
        <dbReference type="EMBL" id="NGP77509.1"/>
    </source>
</evidence>
<dbReference type="Gene3D" id="3.40.1350.10">
    <property type="match status" value="1"/>
</dbReference>
<keyword evidence="7" id="KW-1185">Reference proteome</keyword>
<proteinExistence type="predicted"/>
<dbReference type="Proteomes" id="UP000473278">
    <property type="component" value="Unassembled WGS sequence"/>
</dbReference>
<sequence>MENIKVTKASGEREPYDESKLRRSMANAGADQKVIDSIVASIRDQLVDGISTRRLYKEAFKMLKNRSDRYAGRYKLKEALLELGPTGYPFERFTAELLKLLGYSTQVGQVIQGNCVSHEIDVLAEKGNEYYIIECKFHNRKDHKCNVKVPLYIQSRFLDVKNEWSSRPGHKNKKHFGWVVTNTRFTRDAIQYANCVGLKLLSWDHPKSRGLKDLISRVSLHPITCLSSMSDEFKQRLLERDIVFCKQLPDSRQLLEQLGMDSNTIKKVLKEATEICNLDNNK</sequence>
<evidence type="ECO:0000256" key="3">
    <source>
        <dbReference type="PROSITE-ProRule" id="PRU00492"/>
    </source>
</evidence>
<dbReference type="CDD" id="cd22308">
    <property type="entry name" value="Af1548-like"/>
    <property type="match status" value="1"/>
</dbReference>
<evidence type="ECO:0000256" key="1">
    <source>
        <dbReference type="ARBA" id="ARBA00022741"/>
    </source>
</evidence>
<dbReference type="InterPro" id="IPR007560">
    <property type="entry name" value="Restrct_endonuc_IV_Mrr"/>
</dbReference>
<dbReference type="InterPro" id="IPR011335">
    <property type="entry name" value="Restrct_endonuc-II-like"/>
</dbReference>
<feature type="domain" description="ATP-cone" evidence="5">
    <location>
        <begin position="4"/>
        <end position="85"/>
    </location>
</feature>
<dbReference type="AlphaFoldDB" id="A0A6M1SQY8"/>
<dbReference type="GO" id="GO:0004519">
    <property type="term" value="F:endonuclease activity"/>
    <property type="evidence" value="ECO:0007669"/>
    <property type="project" value="InterPro"/>
</dbReference>
<dbReference type="InterPro" id="IPR005144">
    <property type="entry name" value="ATP-cone_dom"/>
</dbReference>
<dbReference type="SUPFAM" id="SSF52980">
    <property type="entry name" value="Restriction endonuclease-like"/>
    <property type="match status" value="1"/>
</dbReference>